<dbReference type="EMBL" id="CATQJA010002657">
    <property type="protein sequence ID" value="CAJ0579796.1"/>
    <property type="molecule type" value="Genomic_DNA"/>
</dbReference>
<dbReference type="GO" id="GO:0043235">
    <property type="term" value="C:receptor complex"/>
    <property type="evidence" value="ECO:0007669"/>
    <property type="project" value="TreeGrafter"/>
</dbReference>
<evidence type="ECO:0000313" key="4">
    <source>
        <dbReference type="Proteomes" id="UP001177023"/>
    </source>
</evidence>
<feature type="non-terminal residue" evidence="3">
    <location>
        <position position="1"/>
    </location>
</feature>
<reference evidence="3" key="1">
    <citation type="submission" date="2023-06" db="EMBL/GenBank/DDBJ databases">
        <authorList>
            <person name="Delattre M."/>
        </authorList>
    </citation>
    <scope>NUCLEOTIDE SEQUENCE</scope>
    <source>
        <strain evidence="3">AF72</strain>
    </source>
</reference>
<dbReference type="AlphaFoldDB" id="A0AA36G8R9"/>
<dbReference type="PANTHER" id="PTHR24416:SF617">
    <property type="entry name" value="RET ONCOGENE, ISOFORM A"/>
    <property type="match status" value="1"/>
</dbReference>
<dbReference type="InterPro" id="IPR050122">
    <property type="entry name" value="RTK"/>
</dbReference>
<dbReference type="Proteomes" id="UP001177023">
    <property type="component" value="Unassembled WGS sequence"/>
</dbReference>
<feature type="domain" description="Protein kinase" evidence="2">
    <location>
        <begin position="507"/>
        <end position="789"/>
    </location>
</feature>
<name>A0AA36G8R9_9BILA</name>
<comment type="caution">
    <text evidence="3">The sequence shown here is derived from an EMBL/GenBank/DDBJ whole genome shotgun (WGS) entry which is preliminary data.</text>
</comment>
<evidence type="ECO:0000259" key="2">
    <source>
        <dbReference type="PROSITE" id="PS50011"/>
    </source>
</evidence>
<gene>
    <name evidence="3" type="ORF">MSPICULIGERA_LOCUS18001</name>
</gene>
<dbReference type="Pfam" id="PF07714">
    <property type="entry name" value="PK_Tyr_Ser-Thr"/>
    <property type="match status" value="1"/>
</dbReference>
<dbReference type="Gene3D" id="1.10.510.10">
    <property type="entry name" value="Transferase(Phosphotransferase) domain 1"/>
    <property type="match status" value="1"/>
</dbReference>
<evidence type="ECO:0000256" key="1">
    <source>
        <dbReference type="SAM" id="MobiDB-lite"/>
    </source>
</evidence>
<sequence length="811" mass="92166">MGSAEGPAPSCVRRPRKKRAPDVDEVTFERGVVVGLPTLAISPEPDLESDSDSSVYSECSDELEAVLADGPPIGDNFLIAQILLKHGLNFDGLPLRTDQIFGNLLRASSYSPFLIGEKKQYGELEHTVLWDYFGGTSCLDLNVSALDTVMVVAEEFQVCALGALPPDETLHYLRLPEKWALGRWIPAESVRRLEPQFGLIPEKYLVSTKFYKDHPGLFINPMWYIGITTHQVAFNYLTSDRGALRPGSFCIFSPRGIMPDPRDFRPYVMLVVEESDSTRLKLMYEATSKYVQEDIFLSHGLRDKLFEKALQLRQQASTTPHEHMRQIYEKAKDPTADDGMIPENPDWDLSDDHPPTAQEFPLMEPFTVQAYTITRSAIGNYQLFNNTYSTLYDLVYHLSNHDSPLPFRLIYGAITEHQNRNFPVTEPLEQSSTVVFSTSNPVCLAKSRKTAIQLLGEREAVLKEQNAVLEKLKAKQPSSEPGSIFDCNVFIKGKHKMDRRRFLYDRNSSDSELGAGAFGSVYAGKFLLNEADIDKPDDQQKWVEAAFKPLPAVLSKEMERPQWVNEIEVLANLNHPNVVRLLGYAITDSEVELAFEKMTGNAEKLVQILMGKDGNGRLSCNEQTDFLQQIARGMSYLHSLTPAIVHGDLALRNVLYAPHPTDPGRYRLKITDFGLSKITCHDYATRYQNPDKIPFKYCAPEAWQTRELSVKSDVWMFGITANELYGACVPYGFSLNDLTILPRLQEGYRHCKPDGMPYFIYEIVLKCFRKRQVDRPTFCEIVEMLEPHYLDWETTHVETLLRRERPKATRK</sequence>
<feature type="region of interest" description="Disordered" evidence="1">
    <location>
        <begin position="1"/>
        <end position="22"/>
    </location>
</feature>
<dbReference type="GO" id="GO:0007169">
    <property type="term" value="P:cell surface receptor protein tyrosine kinase signaling pathway"/>
    <property type="evidence" value="ECO:0007669"/>
    <property type="project" value="TreeGrafter"/>
</dbReference>
<dbReference type="InterPro" id="IPR011009">
    <property type="entry name" value="Kinase-like_dom_sf"/>
</dbReference>
<dbReference type="GO" id="GO:0005886">
    <property type="term" value="C:plasma membrane"/>
    <property type="evidence" value="ECO:0007669"/>
    <property type="project" value="TreeGrafter"/>
</dbReference>
<dbReference type="PANTHER" id="PTHR24416">
    <property type="entry name" value="TYROSINE-PROTEIN KINASE RECEPTOR"/>
    <property type="match status" value="1"/>
</dbReference>
<dbReference type="InterPro" id="IPR000719">
    <property type="entry name" value="Prot_kinase_dom"/>
</dbReference>
<proteinExistence type="predicted"/>
<dbReference type="PROSITE" id="PS00109">
    <property type="entry name" value="PROTEIN_KINASE_TYR"/>
    <property type="match status" value="1"/>
</dbReference>
<dbReference type="Gene3D" id="3.30.200.20">
    <property type="entry name" value="Phosphorylase Kinase, domain 1"/>
    <property type="match status" value="1"/>
</dbReference>
<dbReference type="PROSITE" id="PS50011">
    <property type="entry name" value="PROTEIN_KINASE_DOM"/>
    <property type="match status" value="1"/>
</dbReference>
<organism evidence="3 4">
    <name type="scientific">Mesorhabditis spiculigera</name>
    <dbReference type="NCBI Taxonomy" id="96644"/>
    <lineage>
        <taxon>Eukaryota</taxon>
        <taxon>Metazoa</taxon>
        <taxon>Ecdysozoa</taxon>
        <taxon>Nematoda</taxon>
        <taxon>Chromadorea</taxon>
        <taxon>Rhabditida</taxon>
        <taxon>Rhabditina</taxon>
        <taxon>Rhabditomorpha</taxon>
        <taxon>Rhabditoidea</taxon>
        <taxon>Rhabditidae</taxon>
        <taxon>Mesorhabditinae</taxon>
        <taxon>Mesorhabditis</taxon>
    </lineage>
</organism>
<dbReference type="SUPFAM" id="SSF56112">
    <property type="entry name" value="Protein kinase-like (PK-like)"/>
    <property type="match status" value="1"/>
</dbReference>
<dbReference type="InterPro" id="IPR008266">
    <property type="entry name" value="Tyr_kinase_AS"/>
</dbReference>
<evidence type="ECO:0000313" key="3">
    <source>
        <dbReference type="EMBL" id="CAJ0579796.1"/>
    </source>
</evidence>
<dbReference type="InterPro" id="IPR001245">
    <property type="entry name" value="Ser-Thr/Tyr_kinase_cat_dom"/>
</dbReference>
<dbReference type="GO" id="GO:0005524">
    <property type="term" value="F:ATP binding"/>
    <property type="evidence" value="ECO:0007669"/>
    <property type="project" value="InterPro"/>
</dbReference>
<dbReference type="GO" id="GO:0004714">
    <property type="term" value="F:transmembrane receptor protein tyrosine kinase activity"/>
    <property type="evidence" value="ECO:0007669"/>
    <property type="project" value="TreeGrafter"/>
</dbReference>
<accession>A0AA36G8R9</accession>
<protein>
    <recommendedName>
        <fullName evidence="2">Protein kinase domain-containing protein</fullName>
    </recommendedName>
</protein>
<keyword evidence="4" id="KW-1185">Reference proteome</keyword>